<feature type="domain" description="Duffy-antigen binding" evidence="5">
    <location>
        <begin position="1022"/>
        <end position="1217"/>
    </location>
</feature>
<evidence type="ECO:0000259" key="4">
    <source>
        <dbReference type="Pfam" id="PF03011"/>
    </source>
</evidence>
<dbReference type="Gene3D" id="1.20.1310.20">
    <property type="entry name" value="Duffy-antigen binding domain"/>
    <property type="match status" value="2"/>
</dbReference>
<dbReference type="InterPro" id="IPR054595">
    <property type="entry name" value="DBL_C"/>
</dbReference>
<evidence type="ECO:0000259" key="7">
    <source>
        <dbReference type="Pfam" id="PF22672"/>
    </source>
</evidence>
<feature type="compositionally biased region" description="Acidic residues" evidence="2">
    <location>
        <begin position="531"/>
        <end position="544"/>
    </location>
</feature>
<feature type="transmembrane region" description="Helical" evidence="3">
    <location>
        <begin position="1791"/>
        <end position="1813"/>
    </location>
</feature>
<feature type="domain" description="Duffy-binding-like" evidence="4">
    <location>
        <begin position="343"/>
        <end position="485"/>
    </location>
</feature>
<reference evidence="8 9" key="1">
    <citation type="submission" date="2013-02" db="EMBL/GenBank/DDBJ databases">
        <title>The Genome Annotation of Plasmodium falciparum Tanzania (2000708).</title>
        <authorList>
            <consortium name="The Broad Institute Genome Sequencing Platform"/>
            <consortium name="The Broad Institute Genome Sequencing Center for Infectious Disease"/>
            <person name="Neafsey D."/>
            <person name="Hoffman S."/>
            <person name="Volkman S."/>
            <person name="Rosenthal P."/>
            <person name="Walker B."/>
            <person name="Young S.K."/>
            <person name="Zeng Q."/>
            <person name="Gargeya S."/>
            <person name="Fitzgerald M."/>
            <person name="Haas B."/>
            <person name="Abouelleil A."/>
            <person name="Allen A.W."/>
            <person name="Alvarado L."/>
            <person name="Arachchi H.M."/>
            <person name="Berlin A.M."/>
            <person name="Chapman S.B."/>
            <person name="Gainer-Dewar J."/>
            <person name="Goldberg J."/>
            <person name="Griggs A."/>
            <person name="Gujja S."/>
            <person name="Hansen M."/>
            <person name="Howarth C."/>
            <person name="Imamovic A."/>
            <person name="Ireland A."/>
            <person name="Larimer J."/>
            <person name="McCowan C."/>
            <person name="Murphy C."/>
            <person name="Pearson M."/>
            <person name="Poon T.W."/>
            <person name="Priest M."/>
            <person name="Roberts A."/>
            <person name="Saif S."/>
            <person name="Shea T."/>
            <person name="Sisk P."/>
            <person name="Sykes S."/>
            <person name="Wortman J."/>
            <person name="Nusbaum C."/>
            <person name="Birren B."/>
        </authorList>
    </citation>
    <scope>NUCLEOTIDE SEQUENCE [LARGE SCALE GENOMIC DNA]</scope>
    <source>
        <strain evidence="9">Tanzania (2000708)</strain>
    </source>
</reference>
<protein>
    <recommendedName>
        <fullName evidence="10">EMP1 protein</fullName>
    </recommendedName>
</protein>
<feature type="compositionally biased region" description="Low complexity" evidence="2">
    <location>
        <begin position="986"/>
        <end position="1021"/>
    </location>
</feature>
<evidence type="ECO:0000313" key="9">
    <source>
        <dbReference type="Proteomes" id="UP000030708"/>
    </source>
</evidence>
<feature type="region of interest" description="Disordered" evidence="2">
    <location>
        <begin position="983"/>
        <end position="1026"/>
    </location>
</feature>
<feature type="domain" description="Duffy-binding-like" evidence="7">
    <location>
        <begin position="61"/>
        <end position="228"/>
    </location>
</feature>
<dbReference type="Pfam" id="PF03011">
    <property type="entry name" value="PFEMP"/>
    <property type="match status" value="2"/>
</dbReference>
<reference evidence="8 9" key="2">
    <citation type="submission" date="2013-02" db="EMBL/GenBank/DDBJ databases">
        <title>The Genome Sequence of Plasmodium falciparum Tanzania (2000708).</title>
        <authorList>
            <consortium name="The Broad Institute Genome Sequencing Platform"/>
            <consortium name="The Broad Institute Genome Sequencing Center for Infectious Disease"/>
            <person name="Neafsey D."/>
            <person name="Cheeseman I."/>
            <person name="Volkman S."/>
            <person name="Adams J."/>
            <person name="Walker B."/>
            <person name="Young S.K."/>
            <person name="Zeng Q."/>
            <person name="Gargeya S."/>
            <person name="Fitzgerald M."/>
            <person name="Haas B."/>
            <person name="Abouelleil A."/>
            <person name="Alvarado L."/>
            <person name="Arachchi H.M."/>
            <person name="Berlin A.M."/>
            <person name="Chapman S.B."/>
            <person name="Dewar J."/>
            <person name="Goldberg J."/>
            <person name="Griggs A."/>
            <person name="Gujja S."/>
            <person name="Hansen M."/>
            <person name="Howarth C."/>
            <person name="Imamovic A."/>
            <person name="Larimer J."/>
            <person name="McCowan C."/>
            <person name="Murphy C."/>
            <person name="Neiman D."/>
            <person name="Pearson M."/>
            <person name="Priest M."/>
            <person name="Roberts A."/>
            <person name="Saif S."/>
            <person name="Shea T."/>
            <person name="Sisk P."/>
            <person name="Sykes S."/>
            <person name="Wortman J."/>
            <person name="Nusbaum C."/>
            <person name="Birren B."/>
        </authorList>
    </citation>
    <scope>NUCLEOTIDE SEQUENCE [LARGE SCALE GENOMIC DNA]</scope>
    <source>
        <strain evidence="9">Tanzania (2000708)</strain>
    </source>
</reference>
<evidence type="ECO:0000256" key="1">
    <source>
        <dbReference type="SAM" id="Coils"/>
    </source>
</evidence>
<feature type="region of interest" description="Disordered" evidence="2">
    <location>
        <begin position="1162"/>
        <end position="1181"/>
    </location>
</feature>
<feature type="domain" description="Duffy-binding-like" evidence="4">
    <location>
        <begin position="1532"/>
        <end position="1668"/>
    </location>
</feature>
<dbReference type="FunFam" id="1.20.58.830:FF:000005">
    <property type="entry name" value="Erythrocyte membrane protein 1, PfEMP1"/>
    <property type="match status" value="1"/>
</dbReference>
<feature type="domain" description="Duffy-binding-like" evidence="7">
    <location>
        <begin position="1278"/>
        <end position="1420"/>
    </location>
</feature>
<dbReference type="InterPro" id="IPR008602">
    <property type="entry name" value="Duffy-antigen-binding"/>
</dbReference>
<dbReference type="Pfam" id="PF22672">
    <property type="entry name" value="DBL_C"/>
    <property type="match status" value="2"/>
</dbReference>
<dbReference type="InterPro" id="IPR004258">
    <property type="entry name" value="DBL"/>
</dbReference>
<dbReference type="Pfam" id="PF05424">
    <property type="entry name" value="Duffy_binding"/>
    <property type="match status" value="3"/>
</dbReference>
<feature type="region of interest" description="Disordered" evidence="2">
    <location>
        <begin position="1660"/>
        <end position="1699"/>
    </location>
</feature>
<dbReference type="InterPro" id="IPR042202">
    <property type="entry name" value="Duffy-ag-bd_sf"/>
</dbReference>
<dbReference type="Pfam" id="PF18562">
    <property type="entry name" value="CIDR1_gamma"/>
    <property type="match status" value="1"/>
</dbReference>
<feature type="region of interest" description="Disordered" evidence="2">
    <location>
        <begin position="475"/>
        <end position="565"/>
    </location>
</feature>
<keyword evidence="3" id="KW-0812">Transmembrane</keyword>
<feature type="non-terminal residue" evidence="8">
    <location>
        <position position="1814"/>
    </location>
</feature>
<dbReference type="Gene3D" id="1.20.58.830">
    <property type="match status" value="3"/>
</dbReference>
<dbReference type="FunFam" id="1.20.58.1930:FF:000001">
    <property type="entry name" value="Erythrocyte membrane protein 1, PfEMP1"/>
    <property type="match status" value="1"/>
</dbReference>
<feature type="domain" description="Cysteine-rich interdomain region 1 gamma" evidence="6">
    <location>
        <begin position="1465"/>
        <end position="1514"/>
    </location>
</feature>
<evidence type="ECO:0008006" key="10">
    <source>
        <dbReference type="Google" id="ProtNLM"/>
    </source>
</evidence>
<organism evidence="8 9">
    <name type="scientific">Plasmodium falciparum Tanzania</name>
    <name type="common">2000708</name>
    <dbReference type="NCBI Taxonomy" id="1036725"/>
    <lineage>
        <taxon>Eukaryota</taxon>
        <taxon>Sar</taxon>
        <taxon>Alveolata</taxon>
        <taxon>Apicomplexa</taxon>
        <taxon>Aconoidasida</taxon>
        <taxon>Haemosporida</taxon>
        <taxon>Plasmodiidae</taxon>
        <taxon>Plasmodium</taxon>
        <taxon>Plasmodium (Laverania)</taxon>
    </lineage>
</organism>
<feature type="coiled-coil region" evidence="1">
    <location>
        <begin position="125"/>
        <end position="152"/>
    </location>
</feature>
<sequence>WWALNREEVWKAITCGHPDGTYFRNTCAGGTTPTPNKCRCATNDVPTYFDYVPQYLRWFEEWAEDFCRKRKYKLENAKEQCRGPSGTDRYCSRNGYDCTQTIRGKDILVEGDDCTKCSVVCTPFVDWIENKQKEFEKQKEKYDDEIKKANGTSNGTTTTSITIGDKTINNLYVGDFYSKLQQTYGDVEKFLQKLNDEKTCKGHPEVGEEKASNVDFTKDPGEIFSHKEYCDTCPWCAKKVKKEGKWKDGEHESGCPNNVIKDLDDKNTTDIDLLVKDTSGTNIVEKLKSLCNGSNLKYNTWKCYYQKGDQKRGIRRFNDCILQNDNKNIDKPENRTIHSFNSLFWQWVTEMLKDSIDWSKELDSCIKKGDKSTCISGCKSKCDCFEKWVKRMKEEWEELEKHYLKENFGQGISPYGTLEGNLQNSYLEMIQKTYKNVDFAKEIEQIIQKNKANILNATKDNNSITKFLQHEAQEAQKCVTDNPEKNCKPKERKPPPPEPPAGGGVARSNTVPSSPQPGTPPLTGDDHDSSSEDEEEEEEKEEEEENHKATEGTGAEEKAKEEEKKDACEIVEGILEEDHGNGKVGECNPKDYQGKAYPGWDCENNIDTNHTGACMPPRRQKLCLHYLAHEKQTQNIKTQDHLREAFIKTAAAETFLAWQYYKSKHGNGANELIQNLKKGQIPPEFLRSMFYTFGDYRDICLDTDISKKLPGSDVKKAKDKIDQIFPKNDGKRDDKERENFWKQNGRHIWKGMLCGLSHASGNENNAETIKSKNTYANVKFSDNKTTLEEFAQTPQFLRWFTEWGEDFCKQRELKVKELEKGCAGYVCNGENMDDKKKTCEDACEKYQEFINKWKPQYKKQRAKFHDKKKEQYKYISDVEKATDAHEYLNGQLQKLCVKNGDCKCMEETSKQTQTKESTKIDMPEALDDVPNGYEDRCKCPDPPKPCDIVKDLFENKDDNKFTEACSIKYKNGKEKYTQWKCINDNPSTHSPPHAAPSTSLASPGDSRSSSPADSANSDSSATCIPPRRQQMYIQPLQSLSGNESPVELRTKFIEMAAIETFFQWHKFKKEKVREIKEKDEIDGKISLFGQDDTSEDPNNPQNKLNKGEISDEFKRQMFYTLGDYRDICIGGDRDIVGDTIYKDTSDKDKEGGVTKKISEKIKENLSKQPGTTPVPPQTSVTTPQTLWDEIAPYIWKGMVCALTYKENGREKPQVDPQVQKAFFGTQNGKPGTYTTQYDYEKVTLENSGTEAKPNEDPLNNPKLKDFVEIPTYFRWLHEWGSDFCGTRKRMLGKIKEECTDGGGNYTGRYCGGDGFDCKKMCPNKDAFLEDFTCQSCAISCRKYKKWIVRKKEEFDKQKEAYKEQKTKCQKQSETAKEFCGKEGKCETAAEFLQKLRSCKTNEHGKNKSIFDNTNQTFVPAENCKPCPVIDVNIKNGHCDNAANGKECPRGKITEQHIKTMNDLNGNIDMLVSDNTAETFPQDLNDCKGAGIFTGIKENKWTCGKFCGLHVCGLKGDNGQKVNEKHIIQIRALFKRWLEHFFDDYNKIRKKLKPCTKNGKGYICIKECVDKWITKKKDEWQKIKKPYLEQYKNGYGENYNVKTILEERYFENDIKKAIKPCSGLTKFENSIHCNGAARSENRKKRDVVECLLDKLEKEATSCQEQHSDKTQTTCDEKSHHVGDDEEPLEEENQTPDEAKKMMPTFCKIEETKETVVEEETCDAVDPGADQKPKEEDGGPPAGPEADKGTDNKETVPPKPEAPLVPEKPKQEKKRPKPPQEPQPDLTPALKNAMLSSTIMWTVGIGFATFTYFYLK</sequence>
<dbReference type="InterPro" id="IPR041480">
    <property type="entry name" value="CIDR1_gamma"/>
</dbReference>
<evidence type="ECO:0000259" key="6">
    <source>
        <dbReference type="Pfam" id="PF18562"/>
    </source>
</evidence>
<feature type="region of interest" description="Disordered" evidence="2">
    <location>
        <begin position="1087"/>
        <end position="1108"/>
    </location>
</feature>
<feature type="compositionally biased region" description="Acidic residues" evidence="2">
    <location>
        <begin position="1682"/>
        <end position="1693"/>
    </location>
</feature>
<name>A0A024VWR1_PLAFA</name>
<dbReference type="GO" id="GO:0016020">
    <property type="term" value="C:membrane"/>
    <property type="evidence" value="ECO:0007669"/>
    <property type="project" value="InterPro"/>
</dbReference>
<evidence type="ECO:0000256" key="3">
    <source>
        <dbReference type="SAM" id="Phobius"/>
    </source>
</evidence>
<dbReference type="Proteomes" id="UP000030708">
    <property type="component" value="Unassembled WGS sequence"/>
</dbReference>
<evidence type="ECO:0000313" key="8">
    <source>
        <dbReference type="EMBL" id="ETW33154.1"/>
    </source>
</evidence>
<proteinExistence type="predicted"/>
<dbReference type="Gene3D" id="1.20.58.1930">
    <property type="match status" value="2"/>
</dbReference>
<feature type="region of interest" description="Disordered" evidence="2">
    <location>
        <begin position="1714"/>
        <end position="1786"/>
    </location>
</feature>
<keyword evidence="1" id="KW-0175">Coiled coil</keyword>
<evidence type="ECO:0000259" key="5">
    <source>
        <dbReference type="Pfam" id="PF05424"/>
    </source>
</evidence>
<dbReference type="SUPFAM" id="SSF140924">
    <property type="entry name" value="Duffy binding domain-like"/>
    <property type="match status" value="5"/>
</dbReference>
<feature type="non-terminal residue" evidence="8">
    <location>
        <position position="1"/>
    </location>
</feature>
<evidence type="ECO:0000256" key="2">
    <source>
        <dbReference type="SAM" id="MobiDB-lite"/>
    </source>
</evidence>
<accession>A0A024VWR1</accession>
<dbReference type="EMBL" id="KI926846">
    <property type="protein sequence ID" value="ETW33154.1"/>
    <property type="molecule type" value="Genomic_DNA"/>
</dbReference>
<feature type="compositionally biased region" description="Basic and acidic residues" evidence="2">
    <location>
        <begin position="1743"/>
        <end position="1754"/>
    </location>
</feature>
<feature type="domain" description="Duffy-antigen binding" evidence="5">
    <location>
        <begin position="1"/>
        <end position="57"/>
    </location>
</feature>
<feature type="compositionally biased region" description="Basic and acidic residues" evidence="2">
    <location>
        <begin position="482"/>
        <end position="495"/>
    </location>
</feature>
<dbReference type="GO" id="GO:0046789">
    <property type="term" value="F:host cell surface receptor binding"/>
    <property type="evidence" value="ECO:0007669"/>
    <property type="project" value="InterPro"/>
</dbReference>
<feature type="domain" description="Duffy-antigen binding" evidence="5">
    <location>
        <begin position="612"/>
        <end position="798"/>
    </location>
</feature>
<feature type="compositionally biased region" description="Basic and acidic residues" evidence="2">
    <location>
        <begin position="1660"/>
        <end position="1681"/>
    </location>
</feature>
<keyword evidence="3" id="KW-0472">Membrane</keyword>
<feature type="compositionally biased region" description="Basic and acidic residues" evidence="2">
    <location>
        <begin position="545"/>
        <end position="565"/>
    </location>
</feature>
<gene>
    <name evidence="8" type="ORF">PFTANZ_06127</name>
</gene>
<keyword evidence="3" id="KW-1133">Transmembrane helix</keyword>